<protein>
    <submittedName>
        <fullName evidence="2">Uncharacterized protein</fullName>
    </submittedName>
</protein>
<feature type="compositionally biased region" description="Low complexity" evidence="1">
    <location>
        <begin position="1"/>
        <end position="21"/>
    </location>
</feature>
<keyword evidence="3" id="KW-1185">Reference proteome</keyword>
<name>A0A166CIR3_9AGAM</name>
<accession>A0A166CIR3</accession>
<gene>
    <name evidence="2" type="ORF">FIBSPDRAFT_960259</name>
</gene>
<feature type="compositionally biased region" description="Polar residues" evidence="1">
    <location>
        <begin position="26"/>
        <end position="37"/>
    </location>
</feature>
<evidence type="ECO:0000313" key="2">
    <source>
        <dbReference type="EMBL" id="KZP13695.1"/>
    </source>
</evidence>
<reference evidence="2 3" key="1">
    <citation type="journal article" date="2016" name="Mol. Biol. Evol.">
        <title>Comparative Genomics of Early-Diverging Mushroom-Forming Fungi Provides Insights into the Origins of Lignocellulose Decay Capabilities.</title>
        <authorList>
            <person name="Nagy L.G."/>
            <person name="Riley R."/>
            <person name="Tritt A."/>
            <person name="Adam C."/>
            <person name="Daum C."/>
            <person name="Floudas D."/>
            <person name="Sun H."/>
            <person name="Yadav J.S."/>
            <person name="Pangilinan J."/>
            <person name="Larsson K.H."/>
            <person name="Matsuura K."/>
            <person name="Barry K."/>
            <person name="Labutti K."/>
            <person name="Kuo R."/>
            <person name="Ohm R.A."/>
            <person name="Bhattacharya S.S."/>
            <person name="Shirouzu T."/>
            <person name="Yoshinaga Y."/>
            <person name="Martin F.M."/>
            <person name="Grigoriev I.V."/>
            <person name="Hibbett D.S."/>
        </authorList>
    </citation>
    <scope>NUCLEOTIDE SEQUENCE [LARGE SCALE GENOMIC DNA]</scope>
    <source>
        <strain evidence="2 3">CBS 109695</strain>
    </source>
</reference>
<dbReference type="EMBL" id="KV417628">
    <property type="protein sequence ID" value="KZP13695.1"/>
    <property type="molecule type" value="Genomic_DNA"/>
</dbReference>
<feature type="region of interest" description="Disordered" evidence="1">
    <location>
        <begin position="1"/>
        <end position="47"/>
    </location>
</feature>
<organism evidence="2 3">
    <name type="scientific">Athelia psychrophila</name>
    <dbReference type="NCBI Taxonomy" id="1759441"/>
    <lineage>
        <taxon>Eukaryota</taxon>
        <taxon>Fungi</taxon>
        <taxon>Dikarya</taxon>
        <taxon>Basidiomycota</taxon>
        <taxon>Agaricomycotina</taxon>
        <taxon>Agaricomycetes</taxon>
        <taxon>Agaricomycetidae</taxon>
        <taxon>Atheliales</taxon>
        <taxon>Atheliaceae</taxon>
        <taxon>Athelia</taxon>
    </lineage>
</organism>
<dbReference type="Proteomes" id="UP000076532">
    <property type="component" value="Unassembled WGS sequence"/>
</dbReference>
<sequence length="60" mass="6433">MAAYPSSPSRSAPRPTSSPTPVDTRPASSSTDASTRPSPRAGFPRSYFMHCPGRYSPSFQ</sequence>
<proteinExistence type="predicted"/>
<dbReference type="AlphaFoldDB" id="A0A166CIR3"/>
<evidence type="ECO:0000313" key="3">
    <source>
        <dbReference type="Proteomes" id="UP000076532"/>
    </source>
</evidence>
<evidence type="ECO:0000256" key="1">
    <source>
        <dbReference type="SAM" id="MobiDB-lite"/>
    </source>
</evidence>